<evidence type="ECO:0000313" key="1">
    <source>
        <dbReference type="EMBL" id="MDT2597025.1"/>
    </source>
</evidence>
<proteinExistence type="predicted"/>
<gene>
    <name evidence="1" type="ORF">P7D39_08405</name>
</gene>
<protein>
    <submittedName>
        <fullName evidence="1">DUF1642 domain-containing protein</fullName>
    </submittedName>
</protein>
<dbReference type="EMBL" id="JARPYR010000015">
    <property type="protein sequence ID" value="MDT2597025.1"/>
    <property type="molecule type" value="Genomic_DNA"/>
</dbReference>
<accession>A0ABU3EQ92</accession>
<keyword evidence="2" id="KW-1185">Reference proteome</keyword>
<reference evidence="1 2" key="1">
    <citation type="submission" date="2023-03" db="EMBL/GenBank/DDBJ databases">
        <authorList>
            <person name="Shen W."/>
            <person name="Cai J."/>
        </authorList>
    </citation>
    <scope>NUCLEOTIDE SEQUENCE [LARGE SCALE GENOMIC DNA]</scope>
    <source>
        <strain evidence="1 2">P72-2</strain>
    </source>
</reference>
<dbReference type="RefSeq" id="WP_311924736.1">
    <property type="nucleotide sequence ID" value="NZ_JARPYR010000015.1"/>
</dbReference>
<evidence type="ECO:0000313" key="2">
    <source>
        <dbReference type="Proteomes" id="UP001256547"/>
    </source>
</evidence>
<dbReference type="Pfam" id="PF07852">
    <property type="entry name" value="DUF1642"/>
    <property type="match status" value="1"/>
</dbReference>
<organism evidence="1 2">
    <name type="scientific">Enterococcus dongliensis</name>
    <dbReference type="NCBI Taxonomy" id="2559925"/>
    <lineage>
        <taxon>Bacteria</taxon>
        <taxon>Bacillati</taxon>
        <taxon>Bacillota</taxon>
        <taxon>Bacilli</taxon>
        <taxon>Lactobacillales</taxon>
        <taxon>Enterococcaceae</taxon>
        <taxon>Enterococcus</taxon>
    </lineage>
</organism>
<comment type="caution">
    <text evidence="1">The sequence shown here is derived from an EMBL/GenBank/DDBJ whole genome shotgun (WGS) entry which is preliminary data.</text>
</comment>
<dbReference type="InterPro" id="IPR012865">
    <property type="entry name" value="DUF1642"/>
</dbReference>
<name>A0ABU3EQ92_9ENTE</name>
<sequence length="213" mass="25188">MNKGSKYKSGQRPTFRIWDNEKNDWFEPTYEGWDGKIEELLLSPTGDLAMRTFTDFKCESVFPERFEIVLDEPQKVKVPEEFDEWYQQIKQQRGFSEMIARHFALWKICQFGFGHYFEDVSHERTSLDLSVWVSNHKDEAIHAILNGYEVEEEPKWVVKSNRLYFTGITQLIARDPITYNFTTDGKRAHVFDDKESAEKEASFFDGTIEKVEE</sequence>
<dbReference type="Proteomes" id="UP001256547">
    <property type="component" value="Unassembled WGS sequence"/>
</dbReference>